<dbReference type="InterPro" id="IPR029063">
    <property type="entry name" value="SAM-dependent_MTases_sf"/>
</dbReference>
<dbReference type="GO" id="GO:0016740">
    <property type="term" value="F:transferase activity"/>
    <property type="evidence" value="ECO:0007669"/>
    <property type="project" value="UniProtKB-KW"/>
</dbReference>
<dbReference type="PATRIC" id="fig|394.7.peg.4951"/>
<dbReference type="InterPro" id="IPR021829">
    <property type="entry name" value="DUF3419"/>
</dbReference>
<evidence type="ECO:0000313" key="1">
    <source>
        <dbReference type="EMBL" id="ACP25888.1"/>
    </source>
</evidence>
<protein>
    <submittedName>
        <fullName evidence="1">S-adenosylmethionine:diacylglycerol 3-amino-3-carboxypropyl transferase</fullName>
    </submittedName>
</protein>
<dbReference type="Proteomes" id="UP000001054">
    <property type="component" value="Chromosome"/>
</dbReference>
<dbReference type="KEGG" id="rhi:NGR_c21260"/>
<keyword evidence="1" id="KW-0808">Transferase</keyword>
<sequence>MAGQMTELAPDAGFGGKNAKLKSALLQHKALSFAGLSERLFGLLFSGLVYPQIWEDPIVDMAAMQIEPGHRIVTIGSGGCNMLTYLSAGPARIDVVDLNPHHIALNRLKLAAFRHLPSHKDVVRFLGSTGTRSNAQAFDLFLAPTLDAGTRTYWNGRDLMGRRRIGVLGRNIYRTGLLGRFIAASHVLARLHGVNPADFVQARSMREQRQFFDDKLAPLFDRPVIRWITGRKSSLFGLGIPPQQFDELASLSEERSLAAVLRHRLEKLTCHFPLRENYFAWQAFGRRYPLPHEGDLPPYLQASNYEAIRNHADRVAVHHESFTDLLGRKPASSVDRYVLLDAQDWMSDRQLYDLWSEVTRTAAPGAVVIFRTAAEASILPGRLSSALIDQWHYDAETSSKLGIEDRSAIYGGFHVYRKKA</sequence>
<organism evidence="1 2">
    <name type="scientific">Sinorhizobium fredii (strain NBRC 101917 / NGR234)</name>
    <dbReference type="NCBI Taxonomy" id="394"/>
    <lineage>
        <taxon>Bacteria</taxon>
        <taxon>Pseudomonadati</taxon>
        <taxon>Pseudomonadota</taxon>
        <taxon>Alphaproteobacteria</taxon>
        <taxon>Hyphomicrobiales</taxon>
        <taxon>Rhizobiaceae</taxon>
        <taxon>Sinorhizobium/Ensifer group</taxon>
        <taxon>Sinorhizobium</taxon>
    </lineage>
</organism>
<reference evidence="1 2" key="1">
    <citation type="journal article" date="2009" name="Appl. Environ. Microbiol.">
        <title>Rhizobium sp. strain NGR234 possesses a remarkable number of secretion systems.</title>
        <authorList>
            <person name="Schmeisser C."/>
            <person name="Liesegang H."/>
            <person name="Krysciak D."/>
            <person name="Bakkou N."/>
            <person name="Le Quere A."/>
            <person name="Wollherr A."/>
            <person name="Heinemeyer I."/>
            <person name="Morgenstern B."/>
            <person name="Pommerening-Roeser A."/>
            <person name="Flores M."/>
            <person name="Palacios R."/>
            <person name="Brenner S."/>
            <person name="Gottschalk G."/>
            <person name="Schmitz R.A."/>
            <person name="Broughton W.J."/>
            <person name="Perret X."/>
            <person name="Strittmatter A.W."/>
            <person name="Streit W.R."/>
        </authorList>
    </citation>
    <scope>NUCLEOTIDE SEQUENCE [LARGE SCALE GENOMIC DNA]</scope>
    <source>
        <strain evidence="2">NBRC 101917 / NGR234</strain>
    </source>
</reference>
<dbReference type="eggNOG" id="COG5379">
    <property type="taxonomic scope" value="Bacteria"/>
</dbReference>
<dbReference type="PANTHER" id="PTHR47473:SF1">
    <property type="entry name" value="METHYLTRANSFERASE DOMAIN-CONTAINING PROTEIN"/>
    <property type="match status" value="1"/>
</dbReference>
<evidence type="ECO:0000313" key="2">
    <source>
        <dbReference type="Proteomes" id="UP000001054"/>
    </source>
</evidence>
<proteinExistence type="predicted"/>
<dbReference type="STRING" id="394.NGR_c21260"/>
<keyword evidence="2" id="KW-1185">Reference proteome</keyword>
<dbReference type="EMBL" id="CP001389">
    <property type="protein sequence ID" value="ACP25888.1"/>
    <property type="molecule type" value="Genomic_DNA"/>
</dbReference>
<dbReference type="PANTHER" id="PTHR47473">
    <property type="entry name" value="BTA1P"/>
    <property type="match status" value="1"/>
</dbReference>
<gene>
    <name evidence="1" type="ordered locus">NGR_c21260</name>
</gene>
<dbReference type="OrthoDB" id="1522784at2"/>
<dbReference type="Pfam" id="PF11899">
    <property type="entry name" value="DUF3419"/>
    <property type="match status" value="1"/>
</dbReference>
<dbReference type="HOGENOM" id="CLU_054002_0_0_5"/>
<dbReference type="AlphaFoldDB" id="C3MEP7"/>
<accession>C3MEP7</accession>
<name>C3MEP7_SINFN</name>
<dbReference type="SUPFAM" id="SSF53335">
    <property type="entry name" value="S-adenosyl-L-methionine-dependent methyltransferases"/>
    <property type="match status" value="1"/>
</dbReference>